<feature type="region of interest" description="Disordered" evidence="1">
    <location>
        <begin position="858"/>
        <end position="905"/>
    </location>
</feature>
<proteinExistence type="predicted"/>
<feature type="compositionally biased region" description="Polar residues" evidence="1">
    <location>
        <begin position="151"/>
        <end position="180"/>
    </location>
</feature>
<dbReference type="VEuPathDB" id="FungiDB:BO97DRAFT_452812"/>
<feature type="compositionally biased region" description="Basic and acidic residues" evidence="1">
    <location>
        <begin position="330"/>
        <end position="344"/>
    </location>
</feature>
<feature type="region of interest" description="Disordered" evidence="1">
    <location>
        <begin position="328"/>
        <end position="486"/>
    </location>
</feature>
<protein>
    <submittedName>
        <fullName evidence="2">Uncharacterized protein</fullName>
    </submittedName>
</protein>
<reference evidence="2 3" key="1">
    <citation type="submission" date="2018-02" db="EMBL/GenBank/DDBJ databases">
        <title>The genomes of Aspergillus section Nigri reveals drivers in fungal speciation.</title>
        <authorList>
            <consortium name="DOE Joint Genome Institute"/>
            <person name="Vesth T.C."/>
            <person name="Nybo J."/>
            <person name="Theobald S."/>
            <person name="Brandl J."/>
            <person name="Frisvad J.C."/>
            <person name="Nielsen K.F."/>
            <person name="Lyhne E.K."/>
            <person name="Kogle M.E."/>
            <person name="Kuo A."/>
            <person name="Riley R."/>
            <person name="Clum A."/>
            <person name="Nolan M."/>
            <person name="Lipzen A."/>
            <person name="Salamov A."/>
            <person name="Henrissat B."/>
            <person name="Wiebenga A."/>
            <person name="De vries R.P."/>
            <person name="Grigoriev I.V."/>
            <person name="Mortensen U.H."/>
            <person name="Andersen M.R."/>
            <person name="Baker S.E."/>
        </authorList>
    </citation>
    <scope>NUCLEOTIDE SEQUENCE [LARGE SCALE GENOMIC DNA]</scope>
    <source>
        <strain evidence="2 3">CBS 101889</strain>
    </source>
</reference>
<dbReference type="Proteomes" id="UP000248961">
    <property type="component" value="Unassembled WGS sequence"/>
</dbReference>
<gene>
    <name evidence="2" type="ORF">BO97DRAFT_452812</name>
</gene>
<feature type="compositionally biased region" description="Low complexity" evidence="1">
    <location>
        <begin position="430"/>
        <end position="444"/>
    </location>
</feature>
<organism evidence="2 3">
    <name type="scientific">Aspergillus homomorphus (strain CBS 101889)</name>
    <dbReference type="NCBI Taxonomy" id="1450537"/>
    <lineage>
        <taxon>Eukaryota</taxon>
        <taxon>Fungi</taxon>
        <taxon>Dikarya</taxon>
        <taxon>Ascomycota</taxon>
        <taxon>Pezizomycotina</taxon>
        <taxon>Eurotiomycetes</taxon>
        <taxon>Eurotiomycetidae</taxon>
        <taxon>Eurotiales</taxon>
        <taxon>Aspergillaceae</taxon>
        <taxon>Aspergillus</taxon>
        <taxon>Aspergillus subgen. Circumdati</taxon>
    </lineage>
</organism>
<evidence type="ECO:0000313" key="3">
    <source>
        <dbReference type="Proteomes" id="UP000248961"/>
    </source>
</evidence>
<feature type="compositionally biased region" description="Low complexity" evidence="1">
    <location>
        <begin position="858"/>
        <end position="868"/>
    </location>
</feature>
<dbReference type="AlphaFoldDB" id="A0A395IA01"/>
<dbReference type="OrthoDB" id="4479550at2759"/>
<feature type="region of interest" description="Disordered" evidence="1">
    <location>
        <begin position="116"/>
        <end position="180"/>
    </location>
</feature>
<feature type="region of interest" description="Disordered" evidence="1">
    <location>
        <begin position="201"/>
        <end position="310"/>
    </location>
</feature>
<feature type="compositionally biased region" description="Polar residues" evidence="1">
    <location>
        <begin position="880"/>
        <end position="905"/>
    </location>
</feature>
<dbReference type="RefSeq" id="XP_025556005.1">
    <property type="nucleotide sequence ID" value="XM_025699043.1"/>
</dbReference>
<feature type="compositionally biased region" description="Polar residues" evidence="1">
    <location>
        <begin position="221"/>
        <end position="232"/>
    </location>
</feature>
<name>A0A395IA01_ASPHC</name>
<feature type="compositionally biased region" description="Polar residues" evidence="1">
    <location>
        <begin position="201"/>
        <end position="212"/>
    </location>
</feature>
<keyword evidence="3" id="KW-1185">Reference proteome</keyword>
<feature type="compositionally biased region" description="Polar residues" evidence="1">
    <location>
        <begin position="131"/>
        <end position="142"/>
    </location>
</feature>
<accession>A0A395IA01</accession>
<feature type="region of interest" description="Disordered" evidence="1">
    <location>
        <begin position="616"/>
        <end position="671"/>
    </location>
</feature>
<feature type="compositionally biased region" description="Polar residues" evidence="1">
    <location>
        <begin position="616"/>
        <end position="626"/>
    </location>
</feature>
<evidence type="ECO:0000256" key="1">
    <source>
        <dbReference type="SAM" id="MobiDB-lite"/>
    </source>
</evidence>
<dbReference type="EMBL" id="KZ824268">
    <property type="protein sequence ID" value="RAL16851.1"/>
    <property type="molecule type" value="Genomic_DNA"/>
</dbReference>
<sequence>MSSLPPGFDPYSLCEPEEVVHHMPLRPYRMVPIAELEDNDSVSTLVLPSLEELEEYDRAGAQHHISLPASGVQGSLLPSIAGAVNAPNLQNDAVCQVIPPLSPNWTGYRLRRIGRSRKRGELPLPDRSTLRPVSTNTNQASDSGERHSRHSSNSEAELSTLSSDGSVQRSRRTVTANRRSSMRSSLLAFWDWLVYAPGNTPENTSTVPTQQSESDKHTEAPISQTPTSSHQHASPPPSIELKTFTTTSPSPDDNKFIPSPSFSRRTSTLKLGKSDPDTMAADKLSVQDPFQDPRTPGRRYTAPTSNTAFQSMNEASGNASFMKGYSMESTQKHSHDNTDYEHDPNYFLPQTRYNPASRSASVSTESFKPSRIPKASHHIKTPTEPSPLERRTQTSSAYRSAIPLPVQRRSASSPARAHGATSRELYTGDVSGVMSPSVPSSQPSEEAFGGTTVTPKPDDRKGHGLSKSVLDNDWDTSEEETPKPARTIYTGEYRTPVAERTAQRIHGTKLRISSSADEVMGGTVSQSARYPFTLQSDYEDQNDLDQPLSSLRRQDGIGDYVENSMGDVIWNLRGDPSPINGSQVSYEEADIYPEISAASTHPSVLSFTGAIQNYSQELETENPPSRTQEKDELLRTSSSAPKRGQKDAMSSHKRKHDTHRPEHSHFGYSSIGPHTVVDRYTALHSHPVRSSSLEPLYEFSIQEGGSSKPKSSKRIQREESFAEVVPRTIPLPKITAGEGVRTPVSRNEKKSFSIRNIFKTRAGTGRETPIPRNRATTHKIPVTVQPIRKAVSSKSLGGVMKPAGLAWNRPSLRNTKARTGPISEPIQIPPEQLPPGCKPLPGPNASNMIDLRPTLASTSTSASTHTSSIPGSRTRRGHVITTSSGSPYLTSQVPTTSESSPLGVSTPSRIPIRVKHVAVQTETQHINAVDGTYDWVVRDFVEKHKERVVTAAQRDTCARMVIALARRSQLLGAAERAWGEAIASADSKQKEKEAAEEALSVLLEQLEGFLG</sequence>
<feature type="compositionally biased region" description="Polar residues" evidence="1">
    <location>
        <begin position="260"/>
        <end position="269"/>
    </location>
</feature>
<feature type="compositionally biased region" description="Polar residues" evidence="1">
    <location>
        <begin position="351"/>
        <end position="367"/>
    </location>
</feature>
<evidence type="ECO:0000313" key="2">
    <source>
        <dbReference type="EMBL" id="RAL16851.1"/>
    </source>
</evidence>
<dbReference type="GeneID" id="37203332"/>